<dbReference type="Proteomes" id="UP001060919">
    <property type="component" value="Chromosome"/>
</dbReference>
<accession>A0A916DW47</accession>
<evidence type="ECO:0000313" key="1">
    <source>
        <dbReference type="EMBL" id="BDS13721.1"/>
    </source>
</evidence>
<keyword evidence="2" id="KW-1185">Reference proteome</keyword>
<gene>
    <name evidence="1" type="ORF">AsAng_0044620</name>
</gene>
<evidence type="ECO:0000313" key="2">
    <source>
        <dbReference type="Proteomes" id="UP001060919"/>
    </source>
</evidence>
<reference evidence="1" key="1">
    <citation type="submission" date="2022-09" db="EMBL/GenBank/DDBJ databases">
        <title>Aureispira anguillicida sp. nov., isolated from Leptocephalus of Japanese eel Anguilla japonica.</title>
        <authorList>
            <person name="Yuasa K."/>
            <person name="Mekata T."/>
            <person name="Ikunari K."/>
        </authorList>
    </citation>
    <scope>NUCLEOTIDE SEQUENCE</scope>
    <source>
        <strain evidence="1">EL160426</strain>
    </source>
</reference>
<protein>
    <submittedName>
        <fullName evidence="1">Uncharacterized protein</fullName>
    </submittedName>
</protein>
<sequence length="42" mass="5204">MNDRNYRMEDFILKSQVNLAIRHLKGIFLLKRQYRTLNFFSL</sequence>
<dbReference type="AlphaFoldDB" id="A0A916DW47"/>
<dbReference type="KEGG" id="aup:AsAng_0044620"/>
<dbReference type="EMBL" id="AP026867">
    <property type="protein sequence ID" value="BDS13721.1"/>
    <property type="molecule type" value="Genomic_DNA"/>
</dbReference>
<name>A0A916DW47_9BACT</name>
<proteinExistence type="predicted"/>
<organism evidence="1 2">
    <name type="scientific">Aureispira anguillae</name>
    <dbReference type="NCBI Taxonomy" id="2864201"/>
    <lineage>
        <taxon>Bacteria</taxon>
        <taxon>Pseudomonadati</taxon>
        <taxon>Bacteroidota</taxon>
        <taxon>Saprospiria</taxon>
        <taxon>Saprospirales</taxon>
        <taxon>Saprospiraceae</taxon>
        <taxon>Aureispira</taxon>
    </lineage>
</organism>